<evidence type="ECO:0000313" key="1">
    <source>
        <dbReference type="EMBL" id="PSB24841.1"/>
    </source>
</evidence>
<protein>
    <submittedName>
        <fullName evidence="1">Uncharacterized protein</fullName>
    </submittedName>
</protein>
<dbReference type="EMBL" id="PVWK01000140">
    <property type="protein sequence ID" value="PSB24841.1"/>
    <property type="molecule type" value="Genomic_DNA"/>
</dbReference>
<organism evidence="1 2">
    <name type="scientific">Stenomitos frigidus ULC18</name>
    <dbReference type="NCBI Taxonomy" id="2107698"/>
    <lineage>
        <taxon>Bacteria</taxon>
        <taxon>Bacillati</taxon>
        <taxon>Cyanobacteriota</taxon>
        <taxon>Cyanophyceae</taxon>
        <taxon>Leptolyngbyales</taxon>
        <taxon>Leptolyngbyaceae</taxon>
        <taxon>Stenomitos</taxon>
    </lineage>
</organism>
<dbReference type="RefSeq" id="WP_106259654.1">
    <property type="nucleotide sequence ID" value="NZ_CAWNSW010000111.1"/>
</dbReference>
<dbReference type="OrthoDB" id="530958at2"/>
<evidence type="ECO:0000313" key="2">
    <source>
        <dbReference type="Proteomes" id="UP000239576"/>
    </source>
</evidence>
<accession>A0A2T1DWM1</accession>
<dbReference type="Proteomes" id="UP000239576">
    <property type="component" value="Unassembled WGS sequence"/>
</dbReference>
<reference evidence="2" key="1">
    <citation type="submission" date="2018-02" db="EMBL/GenBank/DDBJ databases">
        <authorList>
            <person name="Moore K."/>
            <person name="Momper L."/>
        </authorList>
    </citation>
    <scope>NUCLEOTIDE SEQUENCE [LARGE SCALE GENOMIC DNA]</scope>
    <source>
        <strain evidence="2">ULC18</strain>
    </source>
</reference>
<name>A0A2T1DWM1_9CYAN</name>
<keyword evidence="2" id="KW-1185">Reference proteome</keyword>
<sequence length="129" mass="14437">MHRRKSRANSMKYMLAGGSVVAAFGLLADPRGLLPPPAPTKEVCQEIVQSKAILSRDQLTKLLAVPERSPKAQVRQVVKEPYCQLPAAELRAGVSSRREVYPLAFDMQTWIVVLYEGDEYAGYSFSFRH</sequence>
<proteinExistence type="predicted"/>
<reference evidence="1 2" key="2">
    <citation type="submission" date="2018-03" db="EMBL/GenBank/DDBJ databases">
        <title>The ancient ancestry and fast evolution of plastids.</title>
        <authorList>
            <person name="Moore K.R."/>
            <person name="Magnabosco C."/>
            <person name="Momper L."/>
            <person name="Gold D.A."/>
            <person name="Bosak T."/>
            <person name="Fournier G.P."/>
        </authorList>
    </citation>
    <scope>NUCLEOTIDE SEQUENCE [LARGE SCALE GENOMIC DNA]</scope>
    <source>
        <strain evidence="1 2">ULC18</strain>
    </source>
</reference>
<dbReference type="AlphaFoldDB" id="A0A2T1DWM1"/>
<gene>
    <name evidence="1" type="ORF">C7B82_25940</name>
</gene>
<comment type="caution">
    <text evidence="1">The sequence shown here is derived from an EMBL/GenBank/DDBJ whole genome shotgun (WGS) entry which is preliminary data.</text>
</comment>